<dbReference type="RefSeq" id="WP_053236893.1">
    <property type="nucleotide sequence ID" value="NZ_CP011125.1"/>
</dbReference>
<proteinExistence type="predicted"/>
<keyword evidence="3" id="KW-1185">Reference proteome</keyword>
<dbReference type="KEGG" id="samy:DB32_007035"/>
<accession>A0A0F6W873</accession>
<keyword evidence="1" id="KW-1133">Transmembrane helix</keyword>
<protein>
    <submittedName>
        <fullName evidence="2">Uncharacterized protein</fullName>
    </submittedName>
</protein>
<dbReference type="Proteomes" id="UP000034883">
    <property type="component" value="Chromosome"/>
</dbReference>
<dbReference type="STRING" id="927083.DB32_007035"/>
<dbReference type="EMBL" id="CP011125">
    <property type="protein sequence ID" value="AKF09886.1"/>
    <property type="molecule type" value="Genomic_DNA"/>
</dbReference>
<reference evidence="2 3" key="1">
    <citation type="submission" date="2015-03" db="EMBL/GenBank/DDBJ databases">
        <title>Genome assembly of Sandaracinus amylolyticus DSM 53668.</title>
        <authorList>
            <person name="Sharma G."/>
            <person name="Subramanian S."/>
        </authorList>
    </citation>
    <scope>NUCLEOTIDE SEQUENCE [LARGE SCALE GENOMIC DNA]</scope>
    <source>
        <strain evidence="2 3">DSM 53668</strain>
    </source>
</reference>
<sequence>MIHRIYIQADGEDAQADIARTLESVFPGHTISVPSAPERARRDARQWSCLELTDDLPWERVHGAAARLAAALPGRSAVALRIAGDSFRLALFRGDACVRELQYQEGDGWLVARGEVQPWEAAAFFDDDDFAGIGEDELRNELGESSAEHRAYTSRKVVEGAQRPCPPHIDRALAAALSLPSREPPSFRVGPVAPSVREASKVGGIALVVLAAVVLVSALLGLLVSSFE</sequence>
<keyword evidence="1" id="KW-0812">Transmembrane</keyword>
<organism evidence="2 3">
    <name type="scientific">Sandaracinus amylolyticus</name>
    <dbReference type="NCBI Taxonomy" id="927083"/>
    <lineage>
        <taxon>Bacteria</taxon>
        <taxon>Pseudomonadati</taxon>
        <taxon>Myxococcota</taxon>
        <taxon>Polyangia</taxon>
        <taxon>Polyangiales</taxon>
        <taxon>Sandaracinaceae</taxon>
        <taxon>Sandaracinus</taxon>
    </lineage>
</organism>
<evidence type="ECO:0000313" key="3">
    <source>
        <dbReference type="Proteomes" id="UP000034883"/>
    </source>
</evidence>
<name>A0A0F6W873_9BACT</name>
<evidence type="ECO:0000313" key="2">
    <source>
        <dbReference type="EMBL" id="AKF09886.1"/>
    </source>
</evidence>
<gene>
    <name evidence="2" type="ORF">DB32_007035</name>
</gene>
<dbReference type="AlphaFoldDB" id="A0A0F6W873"/>
<evidence type="ECO:0000256" key="1">
    <source>
        <dbReference type="SAM" id="Phobius"/>
    </source>
</evidence>
<feature type="transmembrane region" description="Helical" evidence="1">
    <location>
        <begin position="205"/>
        <end position="227"/>
    </location>
</feature>
<keyword evidence="1" id="KW-0472">Membrane</keyword>